<dbReference type="InterPro" id="IPR037294">
    <property type="entry name" value="ABC_BtuC-like"/>
</dbReference>
<evidence type="ECO:0000256" key="8">
    <source>
        <dbReference type="SAM" id="Phobius"/>
    </source>
</evidence>
<dbReference type="SUPFAM" id="SSF81345">
    <property type="entry name" value="ABC transporter involved in vitamin B12 uptake, BtuC"/>
    <property type="match status" value="1"/>
</dbReference>
<evidence type="ECO:0000256" key="3">
    <source>
        <dbReference type="ARBA" id="ARBA00022448"/>
    </source>
</evidence>
<proteinExistence type="inferred from homology"/>
<evidence type="ECO:0000256" key="4">
    <source>
        <dbReference type="ARBA" id="ARBA00022475"/>
    </source>
</evidence>
<keyword evidence="4" id="KW-1003">Cell membrane</keyword>
<dbReference type="CDD" id="cd06550">
    <property type="entry name" value="TM_ABC_iron-siderophores_like"/>
    <property type="match status" value="1"/>
</dbReference>
<sequence>MKPAGFLLILAALLLAISLLSLFLGRYPQPGFISLERLNTDELARRVLLNLRAPRILAAVLLGMSLGAAGSVFQMIFSNPLVEPGFLGVSQGATFGAALAIIFLGGTPWITQGSAAVFAFGGLAVSYFLSRRVRFGGWVLRLVLAGIAVSALFSSGVGILKYIADPLEELPEITFWLLGGLYKINWQDLRVLLPVVVISLLILFQMRWRLNLLSLEDEVAFSLGLAPGRERALVLAASVAAAASVTAVSGIVSWVGLIVPHISRRLFGADARYSLPGAMLLGGIFTLVCDDLARTLMVAEVPLGIITSLFGALFFMLLMISRGIRVEK</sequence>
<reference evidence="9 10" key="1">
    <citation type="submission" date="2015-07" db="EMBL/GenBank/DDBJ databases">
        <title>Genome sequence of Ornatilinea apprima DSM 23815.</title>
        <authorList>
            <person name="Hemp J."/>
            <person name="Ward L.M."/>
            <person name="Pace L.A."/>
            <person name="Fischer W.W."/>
        </authorList>
    </citation>
    <scope>NUCLEOTIDE SEQUENCE [LARGE SCALE GENOMIC DNA]</scope>
    <source>
        <strain evidence="9 10">P3M-1</strain>
    </source>
</reference>
<evidence type="ECO:0000256" key="1">
    <source>
        <dbReference type="ARBA" id="ARBA00004651"/>
    </source>
</evidence>
<gene>
    <name evidence="9" type="ORF">ADN00_16215</name>
</gene>
<feature type="transmembrane region" description="Helical" evidence="8">
    <location>
        <begin position="52"/>
        <end position="73"/>
    </location>
</feature>
<comment type="caution">
    <text evidence="9">The sequence shown here is derived from an EMBL/GenBank/DDBJ whole genome shotgun (WGS) entry which is preliminary data.</text>
</comment>
<accession>A0A0N8GLC5</accession>
<evidence type="ECO:0000256" key="2">
    <source>
        <dbReference type="ARBA" id="ARBA00007935"/>
    </source>
</evidence>
<dbReference type="PANTHER" id="PTHR30472:SF70">
    <property type="entry name" value="MOLYBDATE IMPORT SYSTEM PERMEASE PROTEIN MOLB"/>
    <property type="match status" value="1"/>
</dbReference>
<feature type="transmembrane region" description="Helical" evidence="8">
    <location>
        <begin position="85"/>
        <end position="104"/>
    </location>
</feature>
<evidence type="ECO:0000256" key="7">
    <source>
        <dbReference type="ARBA" id="ARBA00023136"/>
    </source>
</evidence>
<dbReference type="STRING" id="1134406.ADN00_16215"/>
<keyword evidence="6 8" id="KW-1133">Transmembrane helix</keyword>
<dbReference type="AlphaFoldDB" id="A0A0N8GLC5"/>
<evidence type="ECO:0000256" key="5">
    <source>
        <dbReference type="ARBA" id="ARBA00022692"/>
    </source>
</evidence>
<evidence type="ECO:0000256" key="6">
    <source>
        <dbReference type="ARBA" id="ARBA00022989"/>
    </source>
</evidence>
<dbReference type="GO" id="GO:0022857">
    <property type="term" value="F:transmembrane transporter activity"/>
    <property type="evidence" value="ECO:0007669"/>
    <property type="project" value="InterPro"/>
</dbReference>
<dbReference type="EMBL" id="LGCL01000040">
    <property type="protein sequence ID" value="KPL72114.1"/>
    <property type="molecule type" value="Genomic_DNA"/>
</dbReference>
<keyword evidence="5 8" id="KW-0812">Transmembrane</keyword>
<dbReference type="Gene3D" id="1.10.3470.10">
    <property type="entry name" value="ABC transporter involved in vitamin B12 uptake, BtuC"/>
    <property type="match status" value="1"/>
</dbReference>
<dbReference type="Pfam" id="PF01032">
    <property type="entry name" value="FecCD"/>
    <property type="match status" value="1"/>
</dbReference>
<dbReference type="PANTHER" id="PTHR30472">
    <property type="entry name" value="FERRIC ENTEROBACTIN TRANSPORT SYSTEM PERMEASE PROTEIN"/>
    <property type="match status" value="1"/>
</dbReference>
<evidence type="ECO:0000313" key="10">
    <source>
        <dbReference type="Proteomes" id="UP000050417"/>
    </source>
</evidence>
<comment type="subcellular location">
    <subcellularLocation>
        <location evidence="1">Cell membrane</location>
        <topology evidence="1">Multi-pass membrane protein</topology>
    </subcellularLocation>
</comment>
<evidence type="ECO:0000313" key="9">
    <source>
        <dbReference type="EMBL" id="KPL72114.1"/>
    </source>
</evidence>
<feature type="transmembrane region" description="Helical" evidence="8">
    <location>
        <begin position="301"/>
        <end position="320"/>
    </location>
</feature>
<organism evidence="9 10">
    <name type="scientific">Ornatilinea apprima</name>
    <dbReference type="NCBI Taxonomy" id="1134406"/>
    <lineage>
        <taxon>Bacteria</taxon>
        <taxon>Bacillati</taxon>
        <taxon>Chloroflexota</taxon>
        <taxon>Anaerolineae</taxon>
        <taxon>Anaerolineales</taxon>
        <taxon>Anaerolineaceae</taxon>
        <taxon>Ornatilinea</taxon>
    </lineage>
</organism>
<comment type="similarity">
    <text evidence="2">Belongs to the binding-protein-dependent transport system permease family. FecCD subfamily.</text>
</comment>
<protein>
    <submittedName>
        <fullName evidence="9">ABC transporter permease</fullName>
    </submittedName>
</protein>
<dbReference type="InterPro" id="IPR000522">
    <property type="entry name" value="ABC_transptr_permease_BtuC"/>
</dbReference>
<feature type="transmembrane region" description="Helical" evidence="8">
    <location>
        <begin position="232"/>
        <end position="259"/>
    </location>
</feature>
<dbReference type="GO" id="GO:0005886">
    <property type="term" value="C:plasma membrane"/>
    <property type="evidence" value="ECO:0007669"/>
    <property type="project" value="UniProtKB-SubCell"/>
</dbReference>
<keyword evidence="7 8" id="KW-0472">Membrane</keyword>
<keyword evidence="10" id="KW-1185">Reference proteome</keyword>
<name>A0A0N8GLC5_9CHLR</name>
<keyword evidence="3" id="KW-0813">Transport</keyword>
<feature type="transmembrane region" description="Helical" evidence="8">
    <location>
        <begin position="142"/>
        <end position="164"/>
    </location>
</feature>
<dbReference type="Proteomes" id="UP000050417">
    <property type="component" value="Unassembled WGS sequence"/>
</dbReference>
<dbReference type="GO" id="GO:0033214">
    <property type="term" value="P:siderophore-iron import into cell"/>
    <property type="evidence" value="ECO:0007669"/>
    <property type="project" value="TreeGrafter"/>
</dbReference>
<feature type="transmembrane region" description="Helical" evidence="8">
    <location>
        <begin position="110"/>
        <end position="130"/>
    </location>
</feature>
<feature type="transmembrane region" description="Helical" evidence="8">
    <location>
        <begin position="271"/>
        <end position="289"/>
    </location>
</feature>